<comment type="caution">
    <text evidence="2">The sequence shown here is derived from an EMBL/GenBank/DDBJ whole genome shotgun (WGS) entry which is preliminary data.</text>
</comment>
<dbReference type="Proteomes" id="UP000736335">
    <property type="component" value="Unassembled WGS sequence"/>
</dbReference>
<dbReference type="EMBL" id="WIUZ02000009">
    <property type="protein sequence ID" value="KAF9784003.1"/>
    <property type="molecule type" value="Genomic_DNA"/>
</dbReference>
<dbReference type="AlphaFoldDB" id="A0A9P6L5C4"/>
<sequence>MESLPLMLQAALLLLGYALSNYLFTINNVVAGGVVGVTAFGVLFYLLICSAVTLSYNRPSQFPVSFAIRSMVRSDDEHRKYPRRKKQGLRQKCAGPNAFGSLDTSDANAIGGPIELIMVGVDHQAPLFNEESDWRGYVLDANCRVRSN</sequence>
<reference evidence="2" key="1">
    <citation type="journal article" date="2020" name="Nat. Commun.">
        <title>Large-scale genome sequencing of mycorrhizal fungi provides insights into the early evolution of symbiotic traits.</title>
        <authorList>
            <person name="Miyauchi S."/>
            <person name="Kiss E."/>
            <person name="Kuo A."/>
            <person name="Drula E."/>
            <person name="Kohler A."/>
            <person name="Sanchez-Garcia M."/>
            <person name="Morin E."/>
            <person name="Andreopoulos B."/>
            <person name="Barry K.W."/>
            <person name="Bonito G."/>
            <person name="Buee M."/>
            <person name="Carver A."/>
            <person name="Chen C."/>
            <person name="Cichocki N."/>
            <person name="Clum A."/>
            <person name="Culley D."/>
            <person name="Crous P.W."/>
            <person name="Fauchery L."/>
            <person name="Girlanda M."/>
            <person name="Hayes R.D."/>
            <person name="Keri Z."/>
            <person name="LaButti K."/>
            <person name="Lipzen A."/>
            <person name="Lombard V."/>
            <person name="Magnuson J."/>
            <person name="Maillard F."/>
            <person name="Murat C."/>
            <person name="Nolan M."/>
            <person name="Ohm R.A."/>
            <person name="Pangilinan J."/>
            <person name="Pereira M.F."/>
            <person name="Perotto S."/>
            <person name="Peter M."/>
            <person name="Pfister S."/>
            <person name="Riley R."/>
            <person name="Sitrit Y."/>
            <person name="Stielow J.B."/>
            <person name="Szollosi G."/>
            <person name="Zifcakova L."/>
            <person name="Stursova M."/>
            <person name="Spatafora J.W."/>
            <person name="Tedersoo L."/>
            <person name="Vaario L.M."/>
            <person name="Yamada A."/>
            <person name="Yan M."/>
            <person name="Wang P."/>
            <person name="Xu J."/>
            <person name="Bruns T."/>
            <person name="Baldrian P."/>
            <person name="Vilgalys R."/>
            <person name="Dunand C."/>
            <person name="Henrissat B."/>
            <person name="Grigoriev I.V."/>
            <person name="Hibbett D."/>
            <person name="Nagy L.G."/>
            <person name="Martin F.M."/>
        </authorList>
    </citation>
    <scope>NUCLEOTIDE SEQUENCE</scope>
    <source>
        <strain evidence="2">UH-Tt-Lm1</strain>
    </source>
</reference>
<feature type="transmembrane region" description="Helical" evidence="1">
    <location>
        <begin position="30"/>
        <end position="56"/>
    </location>
</feature>
<keyword evidence="3" id="KW-1185">Reference proteome</keyword>
<name>A0A9P6L5C4_9AGAM</name>
<evidence type="ECO:0000256" key="1">
    <source>
        <dbReference type="SAM" id="Phobius"/>
    </source>
</evidence>
<keyword evidence="1" id="KW-0472">Membrane</keyword>
<keyword evidence="1" id="KW-0812">Transmembrane</keyword>
<evidence type="ECO:0000313" key="2">
    <source>
        <dbReference type="EMBL" id="KAF9784003.1"/>
    </source>
</evidence>
<accession>A0A9P6L5C4</accession>
<proteinExistence type="predicted"/>
<reference evidence="2" key="2">
    <citation type="submission" date="2020-11" db="EMBL/GenBank/DDBJ databases">
        <authorList>
            <consortium name="DOE Joint Genome Institute"/>
            <person name="Kuo A."/>
            <person name="Miyauchi S."/>
            <person name="Kiss E."/>
            <person name="Drula E."/>
            <person name="Kohler A."/>
            <person name="Sanchez-Garcia M."/>
            <person name="Andreopoulos B."/>
            <person name="Barry K.W."/>
            <person name="Bonito G."/>
            <person name="Buee M."/>
            <person name="Carver A."/>
            <person name="Chen C."/>
            <person name="Cichocki N."/>
            <person name="Clum A."/>
            <person name="Culley D."/>
            <person name="Crous P.W."/>
            <person name="Fauchery L."/>
            <person name="Girlanda M."/>
            <person name="Hayes R."/>
            <person name="Keri Z."/>
            <person name="Labutti K."/>
            <person name="Lipzen A."/>
            <person name="Lombard V."/>
            <person name="Magnuson J."/>
            <person name="Maillard F."/>
            <person name="Morin E."/>
            <person name="Murat C."/>
            <person name="Nolan M."/>
            <person name="Ohm R."/>
            <person name="Pangilinan J."/>
            <person name="Pereira M."/>
            <person name="Perotto S."/>
            <person name="Peter M."/>
            <person name="Riley R."/>
            <person name="Sitrit Y."/>
            <person name="Stielow B."/>
            <person name="Szollosi G."/>
            <person name="Zifcakova L."/>
            <person name="Stursova M."/>
            <person name="Spatafora J.W."/>
            <person name="Tedersoo L."/>
            <person name="Vaario L.-M."/>
            <person name="Yamada A."/>
            <person name="Yan M."/>
            <person name="Wang P."/>
            <person name="Xu J."/>
            <person name="Bruns T."/>
            <person name="Baldrian P."/>
            <person name="Vilgalys R."/>
            <person name="Henrissat B."/>
            <person name="Grigoriev I.V."/>
            <person name="Hibbett D."/>
            <person name="Nagy L.G."/>
            <person name="Martin F.M."/>
        </authorList>
    </citation>
    <scope>NUCLEOTIDE SEQUENCE</scope>
    <source>
        <strain evidence="2">UH-Tt-Lm1</strain>
    </source>
</reference>
<evidence type="ECO:0000313" key="3">
    <source>
        <dbReference type="Proteomes" id="UP000736335"/>
    </source>
</evidence>
<organism evidence="2 3">
    <name type="scientific">Thelephora terrestris</name>
    <dbReference type="NCBI Taxonomy" id="56493"/>
    <lineage>
        <taxon>Eukaryota</taxon>
        <taxon>Fungi</taxon>
        <taxon>Dikarya</taxon>
        <taxon>Basidiomycota</taxon>
        <taxon>Agaricomycotina</taxon>
        <taxon>Agaricomycetes</taxon>
        <taxon>Thelephorales</taxon>
        <taxon>Thelephoraceae</taxon>
        <taxon>Thelephora</taxon>
    </lineage>
</organism>
<protein>
    <submittedName>
        <fullName evidence="2">Uncharacterized protein</fullName>
    </submittedName>
</protein>
<gene>
    <name evidence="2" type="ORF">BJ322DRAFT_1109850</name>
</gene>
<keyword evidence="1" id="KW-1133">Transmembrane helix</keyword>